<protein>
    <recommendedName>
        <fullName evidence="2">Reverse transcriptase Ty1/copia-type domain-containing protein</fullName>
    </recommendedName>
</protein>
<evidence type="ECO:0000313" key="4">
    <source>
        <dbReference type="Proteomes" id="UP000266841"/>
    </source>
</evidence>
<dbReference type="Pfam" id="PF07727">
    <property type="entry name" value="RVT_2"/>
    <property type="match status" value="1"/>
</dbReference>
<evidence type="ECO:0000256" key="1">
    <source>
        <dbReference type="SAM" id="MobiDB-lite"/>
    </source>
</evidence>
<comment type="caution">
    <text evidence="3">The sequence shown here is derived from an EMBL/GenBank/DDBJ whole genome shotgun (WGS) entry which is preliminary data.</text>
</comment>
<proteinExistence type="predicted"/>
<feature type="region of interest" description="Disordered" evidence="1">
    <location>
        <begin position="829"/>
        <end position="900"/>
    </location>
</feature>
<feature type="compositionally biased region" description="Basic and acidic residues" evidence="1">
    <location>
        <begin position="878"/>
        <end position="889"/>
    </location>
</feature>
<dbReference type="PANTHER" id="PTHR11439">
    <property type="entry name" value="GAG-POL-RELATED RETROTRANSPOSON"/>
    <property type="match status" value="1"/>
</dbReference>
<feature type="compositionally biased region" description="Acidic residues" evidence="1">
    <location>
        <begin position="830"/>
        <end position="845"/>
    </location>
</feature>
<dbReference type="eggNOG" id="KOG0017">
    <property type="taxonomic scope" value="Eukaryota"/>
</dbReference>
<gene>
    <name evidence="3" type="ORF">THAOC_03851</name>
</gene>
<dbReference type="OMA" id="EAHERRC"/>
<sequence length="1495" mass="166829">MEVADSNGAKIGSHQQPLLYKHLEIWARENNVSITSGIEEAVKDAATFTPAVVAAAQDKARAEYRAALLIALADNTRFFGLKDDLRKAYILGEDKYPQTLADAARLLDKYEHKGKPKSKADGGGAANESLAFIQPGHAEEKKEDDEATIEVPTDPVKLAEYEAKYPRKHTAENKALWKQFNTYDKPTRKKFHHARDALREARKQGEAHSNIGGAGGDAIEGIGFAEVGDLRAASMPDDRAYVDSCASHHSTHTKRHVDNVRTAGAPLVSHCNAGTTTATKLGDLGPVSLYIQEGGIATLLSEPQLEQEGCRVEKTDGVRTLTFPSGIQLTCKADTTGVRANMPYVTVQELKALPADAFTPTTTDVNEGLSHIQTVQGNISQSGLTPRQVKKAYLAADLQAKTGHHTDDTFKRMVSSDGFRNSQITAQDISHKQRLFGPRSRAAIRGRSTRVNPDRVESENISIPRDFYELHKFVTLCGDIMFVNGVAFLCTFSRDIRFFTAEHVPTRTAKQLGSSLKKIIRLYANGGFIVRLILMDGEFEKVEGELPLVRTNTTAAREHVAEIERGHRTIKERARCVVSELPFEWKYLHHQIVIHLVYFVVKWLNAVPATEGISDKYSPREIVTQMRIDVDKDAPFQFGTYVEASDDDDITNTMKDRTRGGIFLGTKNNLQRSPKVFDLTTGKVLSRRTITPLPMPNRVIRRMNWWGRRAKKQQYGRKLEFLNRRKQAYDWENDELDPLEALEAAAEQKVHHDVPAELPGIPLEEDIPEGPAVIDEPEETLAETAARALETAGIAPVPAAPVHPVQPAPRKVTFRDVLMKNEHEIKVEDVIDGEGDVENEADVADEAAMGDREDNRAGDAMDDDPTPPTTRYPSRSRTPTDRMNIKHPSEYSNSKSYSDDSAEGVIHATVADEVSADLPTGSRPGQGLKLFGKRAEDATTKEFTQLHDTEAFVPLDASTLSYEERREALSALLFLTEKRDGKIKARVPVDGSPMRKYMSKQDAASPTVANEAVKLTCAQEAHERRCVKVVDCPGAFLKADLEDHVVMVFRGRLAELMAEVAPKLYRKYIILGKNGEPLLYVKLQKALYGLLQSALLFYKKLVEDLTADGFELNPYDPCVANKMVNGKQLTVAWHVDDLKISHFEEAVVDRLITYLKSIYGDNLSEQEGPVVDYLGTHIHYPGDGTVEFSQIPYLCKIMEDFPEQITATKASPAADYLFKVRDEAEATFLDEDRANAFHHATAQLGFLRARSRPDIDPAVAFLTTRVRKPDEDDWGKLKRVLQYLKGTKHMKLTISVDGLTILKWWVDASYCIHEDCKGHTGVVMSLGKGATLAASWKQKINVRSSTEGELVGLDDALPLILWSRYFMEAQGYTIEHNIVNQDNKSTLMLARNGRFSSGKRTKHIKARYFNIADKVSDGEIEMAYEPTETMWADVLNKPKQGKAFREFRAFLMNVPVNYDDDIERERTHPDQLPKCSGPVDVKTLTTIAQSIMPKE</sequence>
<reference evidence="3 4" key="1">
    <citation type="journal article" date="2012" name="Genome Biol.">
        <title>Genome and low-iron response of an oceanic diatom adapted to chronic iron limitation.</title>
        <authorList>
            <person name="Lommer M."/>
            <person name="Specht M."/>
            <person name="Roy A.S."/>
            <person name="Kraemer L."/>
            <person name="Andreson R."/>
            <person name="Gutowska M.A."/>
            <person name="Wolf J."/>
            <person name="Bergner S.V."/>
            <person name="Schilhabel M.B."/>
            <person name="Klostermeier U.C."/>
            <person name="Beiko R.G."/>
            <person name="Rosenstiel P."/>
            <person name="Hippler M."/>
            <person name="Laroche J."/>
        </authorList>
    </citation>
    <scope>NUCLEOTIDE SEQUENCE [LARGE SCALE GENOMIC DNA]</scope>
    <source>
        <strain evidence="3 4">CCMP1005</strain>
    </source>
</reference>
<evidence type="ECO:0000259" key="2">
    <source>
        <dbReference type="Pfam" id="PF07727"/>
    </source>
</evidence>
<dbReference type="InterPro" id="IPR013103">
    <property type="entry name" value="RVT_2"/>
</dbReference>
<name>K0TBF7_THAOC</name>
<dbReference type="CDD" id="cd09272">
    <property type="entry name" value="RNase_HI_RT_Ty1"/>
    <property type="match status" value="1"/>
</dbReference>
<dbReference type="OrthoDB" id="44654at2759"/>
<dbReference type="EMBL" id="AGNL01003633">
    <property type="protein sequence ID" value="EJK74469.1"/>
    <property type="molecule type" value="Genomic_DNA"/>
</dbReference>
<evidence type="ECO:0000313" key="3">
    <source>
        <dbReference type="EMBL" id="EJK74469.1"/>
    </source>
</evidence>
<dbReference type="PANTHER" id="PTHR11439:SF467">
    <property type="entry name" value="INTEGRASE CATALYTIC DOMAIN-CONTAINING PROTEIN"/>
    <property type="match status" value="1"/>
</dbReference>
<dbReference type="Proteomes" id="UP000266841">
    <property type="component" value="Unassembled WGS sequence"/>
</dbReference>
<organism evidence="3 4">
    <name type="scientific">Thalassiosira oceanica</name>
    <name type="common">Marine diatom</name>
    <dbReference type="NCBI Taxonomy" id="159749"/>
    <lineage>
        <taxon>Eukaryota</taxon>
        <taxon>Sar</taxon>
        <taxon>Stramenopiles</taxon>
        <taxon>Ochrophyta</taxon>
        <taxon>Bacillariophyta</taxon>
        <taxon>Coscinodiscophyceae</taxon>
        <taxon>Thalassiosirophycidae</taxon>
        <taxon>Thalassiosirales</taxon>
        <taxon>Thalassiosiraceae</taxon>
        <taxon>Thalassiosira</taxon>
    </lineage>
</organism>
<feature type="compositionally biased region" description="Basic and acidic residues" evidence="1">
    <location>
        <begin position="849"/>
        <end position="859"/>
    </location>
</feature>
<keyword evidence="4" id="KW-1185">Reference proteome</keyword>
<accession>K0TBF7</accession>
<feature type="domain" description="Reverse transcriptase Ty1/copia-type" evidence="2">
    <location>
        <begin position="978"/>
        <end position="1209"/>
    </location>
</feature>